<gene>
    <name evidence="10" type="ORF">ENR64_05700</name>
</gene>
<dbReference type="InterPro" id="IPR025857">
    <property type="entry name" value="MacB_PCD"/>
</dbReference>
<dbReference type="InterPro" id="IPR003838">
    <property type="entry name" value="ABC3_permease_C"/>
</dbReference>
<organism evidence="10">
    <name type="scientific">Oscillatoriales cyanobacterium SpSt-418</name>
    <dbReference type="NCBI Taxonomy" id="2282169"/>
    <lineage>
        <taxon>Bacteria</taxon>
        <taxon>Bacillati</taxon>
        <taxon>Cyanobacteriota</taxon>
        <taxon>Cyanophyceae</taxon>
        <taxon>Oscillatoriophycideae</taxon>
        <taxon>Oscillatoriales</taxon>
    </lineage>
</organism>
<comment type="similarity">
    <text evidence="6">Belongs to the ABC-4 integral membrane protein family.</text>
</comment>
<evidence type="ECO:0000313" key="10">
    <source>
        <dbReference type="EMBL" id="HFM97258.1"/>
    </source>
</evidence>
<comment type="caution">
    <text evidence="10">The sequence shown here is derived from an EMBL/GenBank/DDBJ whole genome shotgun (WGS) entry which is preliminary data.</text>
</comment>
<evidence type="ECO:0000256" key="3">
    <source>
        <dbReference type="ARBA" id="ARBA00022692"/>
    </source>
</evidence>
<accession>A0A7C3PER2</accession>
<evidence type="ECO:0000256" key="2">
    <source>
        <dbReference type="ARBA" id="ARBA00022475"/>
    </source>
</evidence>
<dbReference type="PANTHER" id="PTHR30572:SF4">
    <property type="entry name" value="ABC TRANSPORTER PERMEASE YTRF"/>
    <property type="match status" value="1"/>
</dbReference>
<evidence type="ECO:0000259" key="8">
    <source>
        <dbReference type="Pfam" id="PF02687"/>
    </source>
</evidence>
<feature type="transmembrane region" description="Helical" evidence="7">
    <location>
        <begin position="331"/>
        <end position="354"/>
    </location>
</feature>
<dbReference type="PANTHER" id="PTHR30572">
    <property type="entry name" value="MEMBRANE COMPONENT OF TRANSPORTER-RELATED"/>
    <property type="match status" value="1"/>
</dbReference>
<keyword evidence="3 7" id="KW-0812">Transmembrane</keyword>
<evidence type="ECO:0000256" key="6">
    <source>
        <dbReference type="ARBA" id="ARBA00038076"/>
    </source>
</evidence>
<keyword evidence="4 7" id="KW-1133">Transmembrane helix</keyword>
<evidence type="ECO:0000256" key="4">
    <source>
        <dbReference type="ARBA" id="ARBA00022989"/>
    </source>
</evidence>
<name>A0A7C3PER2_9CYAN</name>
<feature type="transmembrane region" description="Helical" evidence="7">
    <location>
        <begin position="366"/>
        <end position="385"/>
    </location>
</feature>
<dbReference type="GO" id="GO:0022857">
    <property type="term" value="F:transmembrane transporter activity"/>
    <property type="evidence" value="ECO:0007669"/>
    <property type="project" value="TreeGrafter"/>
</dbReference>
<keyword evidence="5 7" id="KW-0472">Membrane</keyword>
<feature type="domain" description="ABC3 transporter permease C-terminal" evidence="8">
    <location>
        <begin position="282"/>
        <end position="395"/>
    </location>
</feature>
<dbReference type="AlphaFoldDB" id="A0A7C3PER2"/>
<dbReference type="Pfam" id="PF02687">
    <property type="entry name" value="FtsX"/>
    <property type="match status" value="1"/>
</dbReference>
<proteinExistence type="inferred from homology"/>
<evidence type="ECO:0000259" key="9">
    <source>
        <dbReference type="Pfam" id="PF12704"/>
    </source>
</evidence>
<dbReference type="Pfam" id="PF12704">
    <property type="entry name" value="MacB_PCD"/>
    <property type="match status" value="1"/>
</dbReference>
<dbReference type="GO" id="GO:0005886">
    <property type="term" value="C:plasma membrane"/>
    <property type="evidence" value="ECO:0007669"/>
    <property type="project" value="UniProtKB-SubCell"/>
</dbReference>
<evidence type="ECO:0000256" key="1">
    <source>
        <dbReference type="ARBA" id="ARBA00004651"/>
    </source>
</evidence>
<sequence length="402" mass="42263">MAIAALWRNQLRTGLTMLGVIIGIGSVIAISSIGRGVQKATEQQIQSLGTDVLQVSPGAVRTGNVTQALGSSSTLTWEDAQALQTQAPSVQGVAAYLQASRQVVYGNQNYSTSIVGTDLNFPTVQNTHPIEGRYFTQTELTRRSQVAVLGATVRQQLFSQGTSVLNTLIRINGEQYEVIGVMEKKGSQGPLDRDDRVYIPLTTMSARIVGNNALAGISVNGIYAKVVDQTQMPAAEFQITNVLRLRHNLAASQANDFRVTNSAEIIKTLSNIVGTLTVMVVAIAGISLVVGGIGIANIMLVSVVERTREIGVRKAVGATNRAILSQFLAESVVISTLGGMVGIGTGILVAFGAATTFQFPFVVSGWAVASGVGLSFTVGLLAGVIPARNAAQLDPIAALRNE</sequence>
<comment type="subcellular location">
    <subcellularLocation>
        <location evidence="1">Cell membrane</location>
        <topology evidence="1">Multi-pass membrane protein</topology>
    </subcellularLocation>
</comment>
<feature type="domain" description="MacB-like periplasmic core" evidence="9">
    <location>
        <begin position="13"/>
        <end position="241"/>
    </location>
</feature>
<reference evidence="10" key="1">
    <citation type="journal article" date="2020" name="mSystems">
        <title>Genome- and Community-Level Interaction Insights into Carbon Utilization and Element Cycling Functions of Hydrothermarchaeota in Hydrothermal Sediment.</title>
        <authorList>
            <person name="Zhou Z."/>
            <person name="Liu Y."/>
            <person name="Xu W."/>
            <person name="Pan J."/>
            <person name="Luo Z.H."/>
            <person name="Li M."/>
        </authorList>
    </citation>
    <scope>NUCLEOTIDE SEQUENCE [LARGE SCALE GENOMIC DNA]</scope>
    <source>
        <strain evidence="10">SpSt-418</strain>
    </source>
</reference>
<dbReference type="EMBL" id="DSRU01000064">
    <property type="protein sequence ID" value="HFM97258.1"/>
    <property type="molecule type" value="Genomic_DNA"/>
</dbReference>
<keyword evidence="2" id="KW-1003">Cell membrane</keyword>
<dbReference type="InterPro" id="IPR050250">
    <property type="entry name" value="Macrolide_Exporter_MacB"/>
</dbReference>
<feature type="transmembrane region" description="Helical" evidence="7">
    <location>
        <begin position="12"/>
        <end position="34"/>
    </location>
</feature>
<evidence type="ECO:0000256" key="5">
    <source>
        <dbReference type="ARBA" id="ARBA00023136"/>
    </source>
</evidence>
<protein>
    <submittedName>
        <fullName evidence="10">FtsX-like permease family protein</fullName>
    </submittedName>
</protein>
<evidence type="ECO:0000256" key="7">
    <source>
        <dbReference type="SAM" id="Phobius"/>
    </source>
</evidence>
<feature type="transmembrane region" description="Helical" evidence="7">
    <location>
        <begin position="276"/>
        <end position="304"/>
    </location>
</feature>